<evidence type="ECO:0000313" key="1">
    <source>
        <dbReference type="EMBL" id="CDL80999.1"/>
    </source>
</evidence>
<gene>
    <name evidence="1" type="ORF">XSR1_100049</name>
</gene>
<proteinExistence type="predicted"/>
<dbReference type="OrthoDB" id="6448038at2"/>
<accession>W1IRE6</accession>
<keyword evidence="2" id="KW-1185">Reference proteome</keyword>
<dbReference type="GO" id="GO:0003700">
    <property type="term" value="F:DNA-binding transcription factor activity"/>
    <property type="evidence" value="ECO:0007669"/>
    <property type="project" value="InterPro"/>
</dbReference>
<sequence>MNNELPKVDITYGTKRYNERTYKTFYTGLVPAIKGEYSVRVTDIDGNTFETNVLKTNNRSGVIVFSNRRMLLCQIATLELIPRQEIETITSNTEFFEKSSLPKPKTFHLILNKAHAMNRNVAVIIKDGKTYKGKCDRCDYDTVILMTNSGSTINIMYDIVKRIVPIEADGSLAE</sequence>
<dbReference type="RefSeq" id="WP_038234242.1">
    <property type="nucleotide sequence ID" value="NZ_CAWLWS010000002.1"/>
</dbReference>
<evidence type="ECO:0000313" key="2">
    <source>
        <dbReference type="Proteomes" id="UP000019202"/>
    </source>
</evidence>
<reference evidence="1" key="1">
    <citation type="submission" date="2013-11" db="EMBL/GenBank/DDBJ databases">
        <title>Draft genome sequence and annotation of the entomopathogenic bacteria, Xenorhabdus cabanillasi strain JM26 and Xenorhabdus szentirmai strain DSM 16338.</title>
        <authorList>
            <person name="Gualtieri M."/>
            <person name="Ogier J.C."/>
            <person name="Pages S."/>
            <person name="Givaudan A."/>
            <person name="Gaudriault S."/>
        </authorList>
    </citation>
    <scope>NUCLEOTIDE SEQUENCE [LARGE SCALE GENOMIC DNA]</scope>
    <source>
        <strain evidence="1">DSM 16338</strain>
    </source>
</reference>
<dbReference type="AlphaFoldDB" id="W1IRE6"/>
<dbReference type="Proteomes" id="UP000019202">
    <property type="component" value="Unassembled WGS sequence"/>
</dbReference>
<dbReference type="InterPro" id="IPR003223">
    <property type="entry name" value="Flag1_repressor"/>
</dbReference>
<dbReference type="EMBL" id="CBXF010000002">
    <property type="protein sequence ID" value="CDL80999.1"/>
    <property type="molecule type" value="Genomic_DNA"/>
</dbReference>
<protein>
    <submittedName>
        <fullName evidence="1">Uncharacterized protein</fullName>
    </submittedName>
</protein>
<comment type="caution">
    <text evidence="1">The sequence shown here is derived from an EMBL/GenBank/DDBJ whole genome shotgun (WGS) entry which is preliminary data.</text>
</comment>
<name>W1IRE6_9GAMM</name>
<dbReference type="Pfam" id="PF03614">
    <property type="entry name" value="Flag1_repress"/>
    <property type="match status" value="1"/>
</dbReference>
<organism evidence="1 2">
    <name type="scientific">Xenorhabdus szentirmaii DSM 16338</name>
    <dbReference type="NCBI Taxonomy" id="1427518"/>
    <lineage>
        <taxon>Bacteria</taxon>
        <taxon>Pseudomonadati</taxon>
        <taxon>Pseudomonadota</taxon>
        <taxon>Gammaproteobacteria</taxon>
        <taxon>Enterobacterales</taxon>
        <taxon>Morganellaceae</taxon>
        <taxon>Xenorhabdus</taxon>
    </lineage>
</organism>